<protein>
    <recommendedName>
        <fullName evidence="4">SnoaL-like domain-containing protein</fullName>
    </recommendedName>
</protein>
<proteinExistence type="predicted"/>
<gene>
    <name evidence="2" type="ORF">PGLA2088_LOCUS14759</name>
</gene>
<evidence type="ECO:0000256" key="1">
    <source>
        <dbReference type="SAM" id="Phobius"/>
    </source>
</evidence>
<comment type="caution">
    <text evidence="2">The sequence shown here is derived from an EMBL/GenBank/DDBJ whole genome shotgun (WGS) entry which is preliminary data.</text>
</comment>
<evidence type="ECO:0008006" key="4">
    <source>
        <dbReference type="Google" id="ProtNLM"/>
    </source>
</evidence>
<dbReference type="AlphaFoldDB" id="A0A813IZ71"/>
<feature type="transmembrane region" description="Helical" evidence="1">
    <location>
        <begin position="167"/>
        <end position="184"/>
    </location>
</feature>
<dbReference type="InterPro" id="IPR032710">
    <property type="entry name" value="NTF2-like_dom_sf"/>
</dbReference>
<name>A0A813IZ71_POLGL</name>
<dbReference type="SUPFAM" id="SSF54427">
    <property type="entry name" value="NTF2-like"/>
    <property type="match status" value="1"/>
</dbReference>
<reference evidence="2" key="1">
    <citation type="submission" date="2021-02" db="EMBL/GenBank/DDBJ databases">
        <authorList>
            <person name="Dougan E. K."/>
            <person name="Rhodes N."/>
            <person name="Thang M."/>
            <person name="Chan C."/>
        </authorList>
    </citation>
    <scope>NUCLEOTIDE SEQUENCE</scope>
</reference>
<evidence type="ECO:0000313" key="3">
    <source>
        <dbReference type="Proteomes" id="UP000626109"/>
    </source>
</evidence>
<keyword evidence="1" id="KW-1133">Transmembrane helix</keyword>
<dbReference type="Gene3D" id="3.10.450.50">
    <property type="match status" value="1"/>
</dbReference>
<sequence length="498" mass="53942">MAAASNNNNNNNNTFKGWPARRYQRLCRHQRRALQAIALVGLLSAAFWWQPSSGTFLTAPAGSRLCRPVRVGFYDNNKRAGAAQLRHSRIVTRAAPETGSDFLSGQNFSRKALLLFETERNTLVALIFVSALIAFVGITGLLYNAVGQVALFTTPGAKPGIDSLQSLLIQASALLLGGFGFFNLNGRRTSILRRLDAEISFERQELELQDGIGLVKKLSDFKSTSSVLALFGPSQAELHEALREAEAYRRRWSTSGIVVVSVGALPSGMGGSWLAQAKDPDAWLRSRQKLMAASETNSVDQAGMAWILWNRGGRLSGESQGKNFDQVLAFVGIKKDLSALPSRAPELPSETTRAALEEVLSVHDSFYEALKGGDVVKMLPLWNDPGPEVDSQPRVPWESILSDQAAVLDVVDVDVVFTKPGTEATVTSIEVVRGEGGFMNEGGPGGKGTLLATKRLRREEGPSGGWRLISHQTIPYCSNTIARQSLSCTSQGCILLKG</sequence>
<keyword evidence="1" id="KW-0472">Membrane</keyword>
<accession>A0A813IZ71</accession>
<feature type="transmembrane region" description="Helical" evidence="1">
    <location>
        <begin position="123"/>
        <end position="146"/>
    </location>
</feature>
<evidence type="ECO:0000313" key="2">
    <source>
        <dbReference type="EMBL" id="CAE8662180.1"/>
    </source>
</evidence>
<keyword evidence="1" id="KW-0812">Transmembrane</keyword>
<organism evidence="2 3">
    <name type="scientific">Polarella glacialis</name>
    <name type="common">Dinoflagellate</name>
    <dbReference type="NCBI Taxonomy" id="89957"/>
    <lineage>
        <taxon>Eukaryota</taxon>
        <taxon>Sar</taxon>
        <taxon>Alveolata</taxon>
        <taxon>Dinophyceae</taxon>
        <taxon>Suessiales</taxon>
        <taxon>Suessiaceae</taxon>
        <taxon>Polarella</taxon>
    </lineage>
</organism>
<dbReference type="EMBL" id="CAJNNW010017999">
    <property type="protein sequence ID" value="CAE8662180.1"/>
    <property type="molecule type" value="Genomic_DNA"/>
</dbReference>
<dbReference type="Proteomes" id="UP000626109">
    <property type="component" value="Unassembled WGS sequence"/>
</dbReference>